<dbReference type="SUPFAM" id="SSF47565">
    <property type="entry name" value="Insect pheromone/odorant-binding proteins"/>
    <property type="match status" value="1"/>
</dbReference>
<organism evidence="1 2">
    <name type="scientific">Drosophila willistoni</name>
    <name type="common">Fruit fly</name>
    <dbReference type="NCBI Taxonomy" id="7260"/>
    <lineage>
        <taxon>Eukaryota</taxon>
        <taxon>Metazoa</taxon>
        <taxon>Ecdysozoa</taxon>
        <taxon>Arthropoda</taxon>
        <taxon>Hexapoda</taxon>
        <taxon>Insecta</taxon>
        <taxon>Pterygota</taxon>
        <taxon>Neoptera</taxon>
        <taxon>Endopterygota</taxon>
        <taxon>Diptera</taxon>
        <taxon>Brachycera</taxon>
        <taxon>Muscomorpha</taxon>
        <taxon>Ephydroidea</taxon>
        <taxon>Drosophilidae</taxon>
        <taxon>Drosophila</taxon>
        <taxon>Sophophora</taxon>
    </lineage>
</organism>
<dbReference type="CDD" id="cd23992">
    <property type="entry name" value="PBP_GOBP"/>
    <property type="match status" value="1"/>
</dbReference>
<dbReference type="GO" id="GO:0005549">
    <property type="term" value="F:odorant binding"/>
    <property type="evidence" value="ECO:0007669"/>
    <property type="project" value="InterPro"/>
</dbReference>
<dbReference type="InterPro" id="IPR006170">
    <property type="entry name" value="PBP/GOBP"/>
</dbReference>
<dbReference type="STRING" id="7260.B4MRT7"/>
<dbReference type="eggNOG" id="ENOG502T81Y">
    <property type="taxonomic scope" value="Eukaryota"/>
</dbReference>
<sequence length="125" mass="13470">MGLNEQVMSQSAADMAAFKQMQDGCIKELNIGTAEAALIATDKPVANPTESYKCYHNCLYKKMGMINADGKANNDAILKIITTRYAKAPVDKVKALLTSCGAAPSTNACDYAYKFEMCMINGLKA</sequence>
<dbReference type="InParanoid" id="B4MRT7"/>
<dbReference type="AlphaFoldDB" id="B4MRT7"/>
<reference evidence="1 2" key="1">
    <citation type="journal article" date="2007" name="Nature">
        <title>Evolution of genes and genomes on the Drosophila phylogeny.</title>
        <authorList>
            <consortium name="Drosophila 12 Genomes Consortium"/>
            <person name="Clark A.G."/>
            <person name="Eisen M.B."/>
            <person name="Smith D.R."/>
            <person name="Bergman C.M."/>
            <person name="Oliver B."/>
            <person name="Markow T.A."/>
            <person name="Kaufman T.C."/>
            <person name="Kellis M."/>
            <person name="Gelbart W."/>
            <person name="Iyer V.N."/>
            <person name="Pollard D.A."/>
            <person name="Sackton T.B."/>
            <person name="Larracuente A.M."/>
            <person name="Singh N.D."/>
            <person name="Abad J.P."/>
            <person name="Abt D.N."/>
            <person name="Adryan B."/>
            <person name="Aguade M."/>
            <person name="Akashi H."/>
            <person name="Anderson W.W."/>
            <person name="Aquadro C.F."/>
            <person name="Ardell D.H."/>
            <person name="Arguello R."/>
            <person name="Artieri C.G."/>
            <person name="Barbash D.A."/>
            <person name="Barker D."/>
            <person name="Barsanti P."/>
            <person name="Batterham P."/>
            <person name="Batzoglou S."/>
            <person name="Begun D."/>
            <person name="Bhutkar A."/>
            <person name="Blanco E."/>
            <person name="Bosak S.A."/>
            <person name="Bradley R.K."/>
            <person name="Brand A.D."/>
            <person name="Brent M.R."/>
            <person name="Brooks A.N."/>
            <person name="Brown R.H."/>
            <person name="Butlin R.K."/>
            <person name="Caggese C."/>
            <person name="Calvi B.R."/>
            <person name="Bernardo de Carvalho A."/>
            <person name="Caspi A."/>
            <person name="Castrezana S."/>
            <person name="Celniker S.E."/>
            <person name="Chang J.L."/>
            <person name="Chapple C."/>
            <person name="Chatterji S."/>
            <person name="Chinwalla A."/>
            <person name="Civetta A."/>
            <person name="Clifton S.W."/>
            <person name="Comeron J.M."/>
            <person name="Costello J.C."/>
            <person name="Coyne J.A."/>
            <person name="Daub J."/>
            <person name="David R.G."/>
            <person name="Delcher A.L."/>
            <person name="Delehaunty K."/>
            <person name="Do C.B."/>
            <person name="Ebling H."/>
            <person name="Edwards K."/>
            <person name="Eickbush T."/>
            <person name="Evans J.D."/>
            <person name="Filipski A."/>
            <person name="Findeiss S."/>
            <person name="Freyhult E."/>
            <person name="Fulton L."/>
            <person name="Fulton R."/>
            <person name="Garcia A.C."/>
            <person name="Gardiner A."/>
            <person name="Garfield D.A."/>
            <person name="Garvin B.E."/>
            <person name="Gibson G."/>
            <person name="Gilbert D."/>
            <person name="Gnerre S."/>
            <person name="Godfrey J."/>
            <person name="Good R."/>
            <person name="Gotea V."/>
            <person name="Gravely B."/>
            <person name="Greenberg A.J."/>
            <person name="Griffiths-Jones S."/>
            <person name="Gross S."/>
            <person name="Guigo R."/>
            <person name="Gustafson E.A."/>
            <person name="Haerty W."/>
            <person name="Hahn M.W."/>
            <person name="Halligan D.L."/>
            <person name="Halpern A.L."/>
            <person name="Halter G.M."/>
            <person name="Han M.V."/>
            <person name="Heger A."/>
            <person name="Hillier L."/>
            <person name="Hinrichs A.S."/>
            <person name="Holmes I."/>
            <person name="Hoskins R.A."/>
            <person name="Hubisz M.J."/>
            <person name="Hultmark D."/>
            <person name="Huntley M.A."/>
            <person name="Jaffe D.B."/>
            <person name="Jagadeeshan S."/>
            <person name="Jeck W.R."/>
            <person name="Johnson J."/>
            <person name="Jones C.D."/>
            <person name="Jordan W.C."/>
            <person name="Karpen G.H."/>
            <person name="Kataoka E."/>
            <person name="Keightley P.D."/>
            <person name="Kheradpour P."/>
            <person name="Kirkness E.F."/>
            <person name="Koerich L.B."/>
            <person name="Kristiansen K."/>
            <person name="Kudrna D."/>
            <person name="Kulathinal R.J."/>
            <person name="Kumar S."/>
            <person name="Kwok R."/>
            <person name="Lander E."/>
            <person name="Langley C.H."/>
            <person name="Lapoint R."/>
            <person name="Lazzaro B.P."/>
            <person name="Lee S.J."/>
            <person name="Levesque L."/>
            <person name="Li R."/>
            <person name="Lin C.F."/>
            <person name="Lin M.F."/>
            <person name="Lindblad-Toh K."/>
            <person name="Llopart A."/>
            <person name="Long M."/>
            <person name="Low L."/>
            <person name="Lozovsky E."/>
            <person name="Lu J."/>
            <person name="Luo M."/>
            <person name="Machado C.A."/>
            <person name="Makalowski W."/>
            <person name="Marzo M."/>
            <person name="Matsuda M."/>
            <person name="Matzkin L."/>
            <person name="McAllister B."/>
            <person name="McBride C.S."/>
            <person name="McKernan B."/>
            <person name="McKernan K."/>
            <person name="Mendez-Lago M."/>
            <person name="Minx P."/>
            <person name="Mollenhauer M.U."/>
            <person name="Montooth K."/>
            <person name="Mount S.M."/>
            <person name="Mu X."/>
            <person name="Myers E."/>
            <person name="Negre B."/>
            <person name="Newfeld S."/>
            <person name="Nielsen R."/>
            <person name="Noor M.A."/>
            <person name="O'Grady P."/>
            <person name="Pachter L."/>
            <person name="Papaceit M."/>
            <person name="Parisi M.J."/>
            <person name="Parisi M."/>
            <person name="Parts L."/>
            <person name="Pedersen J.S."/>
            <person name="Pesole G."/>
            <person name="Phillippy A.M."/>
            <person name="Ponting C.P."/>
            <person name="Pop M."/>
            <person name="Porcelli D."/>
            <person name="Powell J.R."/>
            <person name="Prohaska S."/>
            <person name="Pruitt K."/>
            <person name="Puig M."/>
            <person name="Quesneville H."/>
            <person name="Ram K.R."/>
            <person name="Rand D."/>
            <person name="Rasmussen M.D."/>
            <person name="Reed L.K."/>
            <person name="Reenan R."/>
            <person name="Reily A."/>
            <person name="Remington K.A."/>
            <person name="Rieger T.T."/>
            <person name="Ritchie M.G."/>
            <person name="Robin C."/>
            <person name="Rogers Y.H."/>
            <person name="Rohde C."/>
            <person name="Rozas J."/>
            <person name="Rubenfield M.J."/>
            <person name="Ruiz A."/>
            <person name="Russo S."/>
            <person name="Salzberg S.L."/>
            <person name="Sanchez-Gracia A."/>
            <person name="Saranga D.J."/>
            <person name="Sato H."/>
            <person name="Schaeffer S.W."/>
            <person name="Schatz M.C."/>
            <person name="Schlenke T."/>
            <person name="Schwartz R."/>
            <person name="Segarra C."/>
            <person name="Singh R.S."/>
            <person name="Sirot L."/>
            <person name="Sirota M."/>
            <person name="Sisneros N.B."/>
            <person name="Smith C.D."/>
            <person name="Smith T.F."/>
            <person name="Spieth J."/>
            <person name="Stage D.E."/>
            <person name="Stark A."/>
            <person name="Stephan W."/>
            <person name="Strausberg R.L."/>
            <person name="Strempel S."/>
            <person name="Sturgill D."/>
            <person name="Sutton G."/>
            <person name="Sutton G.G."/>
            <person name="Tao W."/>
            <person name="Teichmann S."/>
            <person name="Tobari Y.N."/>
            <person name="Tomimura Y."/>
            <person name="Tsolas J.M."/>
            <person name="Valente V.L."/>
            <person name="Venter E."/>
            <person name="Venter J.C."/>
            <person name="Vicario S."/>
            <person name="Vieira F.G."/>
            <person name="Vilella A.J."/>
            <person name="Villasante A."/>
            <person name="Walenz B."/>
            <person name="Wang J."/>
            <person name="Wasserman M."/>
            <person name="Watts T."/>
            <person name="Wilson D."/>
            <person name="Wilson R.K."/>
            <person name="Wing R.A."/>
            <person name="Wolfner M.F."/>
            <person name="Wong A."/>
            <person name="Wong G.K."/>
            <person name="Wu C.I."/>
            <person name="Wu G."/>
            <person name="Yamamoto D."/>
            <person name="Yang H.P."/>
            <person name="Yang S.P."/>
            <person name="Yorke J.A."/>
            <person name="Yoshida K."/>
            <person name="Zdobnov E."/>
            <person name="Zhang P."/>
            <person name="Zhang Y."/>
            <person name="Zimin A.V."/>
            <person name="Baldwin J."/>
            <person name="Abdouelleil A."/>
            <person name="Abdulkadir J."/>
            <person name="Abebe A."/>
            <person name="Abera B."/>
            <person name="Abreu J."/>
            <person name="Acer S.C."/>
            <person name="Aftuck L."/>
            <person name="Alexander A."/>
            <person name="An P."/>
            <person name="Anderson E."/>
            <person name="Anderson S."/>
            <person name="Arachi H."/>
            <person name="Azer M."/>
            <person name="Bachantsang P."/>
            <person name="Barry A."/>
            <person name="Bayul T."/>
            <person name="Berlin A."/>
            <person name="Bessette D."/>
            <person name="Bloom T."/>
            <person name="Blye J."/>
            <person name="Boguslavskiy L."/>
            <person name="Bonnet C."/>
            <person name="Boukhgalter B."/>
            <person name="Bourzgui I."/>
            <person name="Brown A."/>
            <person name="Cahill P."/>
            <person name="Channer S."/>
            <person name="Cheshatsang Y."/>
            <person name="Chuda L."/>
            <person name="Citroen M."/>
            <person name="Collymore A."/>
            <person name="Cooke P."/>
            <person name="Costello M."/>
            <person name="D'Aco K."/>
            <person name="Daza R."/>
            <person name="De Haan G."/>
            <person name="DeGray S."/>
            <person name="DeMaso C."/>
            <person name="Dhargay N."/>
            <person name="Dooley K."/>
            <person name="Dooley E."/>
            <person name="Doricent M."/>
            <person name="Dorje P."/>
            <person name="Dorjee K."/>
            <person name="Dupes A."/>
            <person name="Elong R."/>
            <person name="Falk J."/>
            <person name="Farina A."/>
            <person name="Faro S."/>
            <person name="Ferguson D."/>
            <person name="Fisher S."/>
            <person name="Foley C.D."/>
            <person name="Franke A."/>
            <person name="Friedrich D."/>
            <person name="Gadbois L."/>
            <person name="Gearin G."/>
            <person name="Gearin C.R."/>
            <person name="Giannoukos G."/>
            <person name="Goode T."/>
            <person name="Graham J."/>
            <person name="Grandbois E."/>
            <person name="Grewal S."/>
            <person name="Gyaltsen K."/>
            <person name="Hafez N."/>
            <person name="Hagos B."/>
            <person name="Hall J."/>
            <person name="Henson C."/>
            <person name="Hollinger A."/>
            <person name="Honan T."/>
            <person name="Huard M.D."/>
            <person name="Hughes L."/>
            <person name="Hurhula B."/>
            <person name="Husby M.E."/>
            <person name="Kamat A."/>
            <person name="Kanga B."/>
            <person name="Kashin S."/>
            <person name="Khazanovich D."/>
            <person name="Kisner P."/>
            <person name="Lance K."/>
            <person name="Lara M."/>
            <person name="Lee W."/>
            <person name="Lennon N."/>
            <person name="Letendre F."/>
            <person name="LeVine R."/>
            <person name="Lipovsky A."/>
            <person name="Liu X."/>
            <person name="Liu J."/>
            <person name="Liu S."/>
            <person name="Lokyitsang T."/>
            <person name="Lokyitsang Y."/>
            <person name="Lubonja R."/>
            <person name="Lui A."/>
            <person name="MacDonald P."/>
            <person name="Magnisalis V."/>
            <person name="Maru K."/>
            <person name="Matthews C."/>
            <person name="McCusker W."/>
            <person name="McDonough S."/>
            <person name="Mehta T."/>
            <person name="Meldrim J."/>
            <person name="Meneus L."/>
            <person name="Mihai O."/>
            <person name="Mihalev A."/>
            <person name="Mihova T."/>
            <person name="Mittelman R."/>
            <person name="Mlenga V."/>
            <person name="Montmayeur A."/>
            <person name="Mulrain L."/>
            <person name="Navidi A."/>
            <person name="Naylor J."/>
            <person name="Negash T."/>
            <person name="Nguyen T."/>
            <person name="Nguyen N."/>
            <person name="Nicol R."/>
            <person name="Norbu C."/>
            <person name="Norbu N."/>
            <person name="Novod N."/>
            <person name="O'Neill B."/>
            <person name="Osman S."/>
            <person name="Markiewicz E."/>
            <person name="Oyono O.L."/>
            <person name="Patti C."/>
            <person name="Phunkhang P."/>
            <person name="Pierre F."/>
            <person name="Priest M."/>
            <person name="Raghuraman S."/>
            <person name="Rege F."/>
            <person name="Reyes R."/>
            <person name="Rise C."/>
            <person name="Rogov P."/>
            <person name="Ross K."/>
            <person name="Ryan E."/>
            <person name="Settipalli S."/>
            <person name="Shea T."/>
            <person name="Sherpa N."/>
            <person name="Shi L."/>
            <person name="Shih D."/>
            <person name="Sparrow T."/>
            <person name="Spaulding J."/>
            <person name="Stalker J."/>
            <person name="Stange-Thomann N."/>
            <person name="Stavropoulos S."/>
            <person name="Stone C."/>
            <person name="Strader C."/>
            <person name="Tesfaye S."/>
            <person name="Thomson T."/>
            <person name="Thoulutsang Y."/>
            <person name="Thoulutsang D."/>
            <person name="Topham K."/>
            <person name="Topping I."/>
            <person name="Tsamla T."/>
            <person name="Vassiliev H."/>
            <person name="Vo A."/>
            <person name="Wangchuk T."/>
            <person name="Wangdi T."/>
            <person name="Weiand M."/>
            <person name="Wilkinson J."/>
            <person name="Wilson A."/>
            <person name="Yadav S."/>
            <person name="Young G."/>
            <person name="Yu Q."/>
            <person name="Zembek L."/>
            <person name="Zhong D."/>
            <person name="Zimmer A."/>
            <person name="Zwirko Z."/>
            <person name="Jaffe D.B."/>
            <person name="Alvarez P."/>
            <person name="Brockman W."/>
            <person name="Butler J."/>
            <person name="Chin C."/>
            <person name="Gnerre S."/>
            <person name="Grabherr M."/>
            <person name="Kleber M."/>
            <person name="Mauceli E."/>
            <person name="MacCallum I."/>
        </authorList>
    </citation>
    <scope>NUCLEOTIDE SEQUENCE [LARGE SCALE GENOMIC DNA]</scope>
    <source>
        <strain evidence="2">Tucson 14030-0811.24</strain>
    </source>
</reference>
<dbReference type="Proteomes" id="UP000007798">
    <property type="component" value="Unassembled WGS sequence"/>
</dbReference>
<dbReference type="EMBL" id="CH963850">
    <property type="protein sequence ID" value="EDW74826.2"/>
    <property type="molecule type" value="Genomic_DNA"/>
</dbReference>
<dbReference type="Gene3D" id="1.10.238.20">
    <property type="entry name" value="Pheromone/general odorant binding protein domain"/>
    <property type="match status" value="1"/>
</dbReference>
<keyword evidence="2" id="KW-1185">Reference proteome</keyword>
<dbReference type="KEGG" id="dwi:6640760"/>
<accession>B4MRT7</accession>
<dbReference type="Pfam" id="PF01395">
    <property type="entry name" value="PBP_GOBP"/>
    <property type="match status" value="1"/>
</dbReference>
<evidence type="ECO:0000313" key="1">
    <source>
        <dbReference type="EMBL" id="EDW74826.2"/>
    </source>
</evidence>
<dbReference type="InterPro" id="IPR036728">
    <property type="entry name" value="PBP_GOBP_sf"/>
</dbReference>
<dbReference type="OrthoDB" id="7665616at2759"/>
<dbReference type="SMART" id="SM00708">
    <property type="entry name" value="PhBP"/>
    <property type="match status" value="1"/>
</dbReference>
<dbReference type="FunCoup" id="B4MRT7">
    <property type="interactions" value="5"/>
</dbReference>
<dbReference type="HOGENOM" id="CLU_107288_3_1_1"/>
<protein>
    <submittedName>
        <fullName evidence="1">Odorant-binding protein 56b</fullName>
    </submittedName>
</protein>
<name>B4MRT7_DROWI</name>
<gene>
    <name evidence="1" type="primary">Dwil\Obp56b</name>
    <name evidence="1" type="ORF">Dwil_GK15694</name>
</gene>
<proteinExistence type="predicted"/>
<evidence type="ECO:0000313" key="2">
    <source>
        <dbReference type="Proteomes" id="UP000007798"/>
    </source>
</evidence>